<name>A0A0A9DZ24_ARUDO</name>
<feature type="compositionally biased region" description="Low complexity" evidence="1">
    <location>
        <begin position="18"/>
        <end position="28"/>
    </location>
</feature>
<reference evidence="2" key="2">
    <citation type="journal article" date="2015" name="Data Brief">
        <title>Shoot transcriptome of the giant reed, Arundo donax.</title>
        <authorList>
            <person name="Barrero R.A."/>
            <person name="Guerrero F.D."/>
            <person name="Moolhuijzen P."/>
            <person name="Goolsby J.A."/>
            <person name="Tidwell J."/>
            <person name="Bellgard S.E."/>
            <person name="Bellgard M.I."/>
        </authorList>
    </citation>
    <scope>NUCLEOTIDE SEQUENCE</scope>
    <source>
        <tissue evidence="2">Shoot tissue taken approximately 20 cm above the soil surface</tissue>
    </source>
</reference>
<protein>
    <submittedName>
        <fullName evidence="2">Uncharacterized protein</fullName>
    </submittedName>
</protein>
<evidence type="ECO:0000256" key="1">
    <source>
        <dbReference type="SAM" id="MobiDB-lite"/>
    </source>
</evidence>
<dbReference type="AlphaFoldDB" id="A0A0A9DZ24"/>
<reference evidence="2" key="1">
    <citation type="submission" date="2014-09" db="EMBL/GenBank/DDBJ databases">
        <authorList>
            <person name="Magalhaes I.L.F."/>
            <person name="Oliveira U."/>
            <person name="Santos F.R."/>
            <person name="Vidigal T.H.D.A."/>
            <person name="Brescovit A.D."/>
            <person name="Santos A.J."/>
        </authorList>
    </citation>
    <scope>NUCLEOTIDE SEQUENCE</scope>
    <source>
        <tissue evidence="2">Shoot tissue taken approximately 20 cm above the soil surface</tissue>
    </source>
</reference>
<feature type="region of interest" description="Disordered" evidence="1">
    <location>
        <begin position="1"/>
        <end position="45"/>
    </location>
</feature>
<proteinExistence type="predicted"/>
<dbReference type="EMBL" id="GBRH01205937">
    <property type="protein sequence ID" value="JAD91958.1"/>
    <property type="molecule type" value="Transcribed_RNA"/>
</dbReference>
<feature type="compositionally biased region" description="Basic residues" evidence="1">
    <location>
        <begin position="1"/>
        <end position="17"/>
    </location>
</feature>
<evidence type="ECO:0000313" key="2">
    <source>
        <dbReference type="EMBL" id="JAD91958.1"/>
    </source>
</evidence>
<accession>A0A0A9DZ24</accession>
<organism evidence="2">
    <name type="scientific">Arundo donax</name>
    <name type="common">Giant reed</name>
    <name type="synonym">Donax arundinaceus</name>
    <dbReference type="NCBI Taxonomy" id="35708"/>
    <lineage>
        <taxon>Eukaryota</taxon>
        <taxon>Viridiplantae</taxon>
        <taxon>Streptophyta</taxon>
        <taxon>Embryophyta</taxon>
        <taxon>Tracheophyta</taxon>
        <taxon>Spermatophyta</taxon>
        <taxon>Magnoliopsida</taxon>
        <taxon>Liliopsida</taxon>
        <taxon>Poales</taxon>
        <taxon>Poaceae</taxon>
        <taxon>PACMAD clade</taxon>
        <taxon>Arundinoideae</taxon>
        <taxon>Arundineae</taxon>
        <taxon>Arundo</taxon>
    </lineage>
</organism>
<sequence length="45" mass="5013">MPNQRSKTRGGTRRRRSPAAAAAAPPRSCLSRLWAPARRRSLRPS</sequence>